<dbReference type="RefSeq" id="XP_022497242.1">
    <property type="nucleotide sequence ID" value="XM_022646798.1"/>
</dbReference>
<reference evidence="2 3" key="1">
    <citation type="submission" date="2016-03" db="EMBL/GenBank/DDBJ databases">
        <title>The draft genome sequence of Fonsecaea nubica causative agent of cutaneous subcutaneous infection in human host.</title>
        <authorList>
            <person name="Costa F."/>
            <person name="Sybren D.H."/>
            <person name="Raittz R.T."/>
            <person name="Weiss V.A."/>
            <person name="Leao A.C."/>
            <person name="Gomes R."/>
            <person name="De Souza E.M."/>
            <person name="Pedrosa F.O."/>
            <person name="Steffens M.B."/>
            <person name="Bombassaro A."/>
            <person name="Tadra-Sfeir M.Z."/>
            <person name="Moreno L.F."/>
            <person name="Najafzadeh M.J."/>
            <person name="Felipe M.S."/>
            <person name="Teixeira M."/>
            <person name="Sun J."/>
            <person name="Xi L."/>
            <person name="Castro M.A."/>
            <person name="Vicente V.A."/>
        </authorList>
    </citation>
    <scope>NUCLEOTIDE SEQUENCE [LARGE SCALE GENOMIC DNA]</scope>
    <source>
        <strain evidence="2 3">CBS 269.64</strain>
    </source>
</reference>
<feature type="region of interest" description="Disordered" evidence="1">
    <location>
        <begin position="987"/>
        <end position="1109"/>
    </location>
</feature>
<protein>
    <submittedName>
        <fullName evidence="2">Uncharacterized protein</fullName>
    </submittedName>
</protein>
<evidence type="ECO:0000313" key="2">
    <source>
        <dbReference type="EMBL" id="OAL30937.1"/>
    </source>
</evidence>
<feature type="compositionally biased region" description="Low complexity" evidence="1">
    <location>
        <begin position="506"/>
        <end position="529"/>
    </location>
</feature>
<dbReference type="EMBL" id="LVCJ01000068">
    <property type="protein sequence ID" value="OAL30937.1"/>
    <property type="molecule type" value="Genomic_DNA"/>
</dbReference>
<dbReference type="GeneID" id="34591925"/>
<evidence type="ECO:0000256" key="1">
    <source>
        <dbReference type="SAM" id="MobiDB-lite"/>
    </source>
</evidence>
<evidence type="ECO:0000313" key="3">
    <source>
        <dbReference type="Proteomes" id="UP000185904"/>
    </source>
</evidence>
<feature type="compositionally biased region" description="Polar residues" evidence="1">
    <location>
        <begin position="1055"/>
        <end position="1065"/>
    </location>
</feature>
<organism evidence="2 3">
    <name type="scientific">Fonsecaea nubica</name>
    <dbReference type="NCBI Taxonomy" id="856822"/>
    <lineage>
        <taxon>Eukaryota</taxon>
        <taxon>Fungi</taxon>
        <taxon>Dikarya</taxon>
        <taxon>Ascomycota</taxon>
        <taxon>Pezizomycotina</taxon>
        <taxon>Eurotiomycetes</taxon>
        <taxon>Chaetothyriomycetidae</taxon>
        <taxon>Chaetothyriales</taxon>
        <taxon>Herpotrichiellaceae</taxon>
        <taxon>Fonsecaea</taxon>
    </lineage>
</organism>
<feature type="region of interest" description="Disordered" evidence="1">
    <location>
        <begin position="506"/>
        <end position="554"/>
    </location>
</feature>
<accession>A0A178CN71</accession>
<feature type="compositionally biased region" description="Basic and acidic residues" evidence="1">
    <location>
        <begin position="1017"/>
        <end position="1028"/>
    </location>
</feature>
<comment type="caution">
    <text evidence="2">The sequence shown here is derived from an EMBL/GenBank/DDBJ whole genome shotgun (WGS) entry which is preliminary data.</text>
</comment>
<dbReference type="Proteomes" id="UP000185904">
    <property type="component" value="Unassembled WGS sequence"/>
</dbReference>
<feature type="compositionally biased region" description="Basic and acidic residues" evidence="1">
    <location>
        <begin position="715"/>
        <end position="724"/>
    </location>
</feature>
<proteinExistence type="predicted"/>
<sequence length="1109" mass="119215">MRQLDQLFRKLTAHAAKCQNYAHPQVDTRAKQIEPKLIAAPTECALTSITVSVGISFSIKGCSIPAPERHCDLSWQFFISGLGRRIILGQLDEVLPAEVAAMKLPWIVYNVLLVAVCTTYPSCFAQGATVITSLLTIETIITNRYTSLLAATVTQPPITVTQIISAPVGPASTAASLPPPTLQVAPVQLAPTPAANPPPIVQPGLLVPAPPAAAYPVPVVPPVQPVQPGGKVSHGGLSVPNPFDAVGNIVGGAANAAGGIVGGAANAAGGIVKGGAGLAGQAVDAAGNVAGGVVGGTHPPPLPVPLPGAPGIPGAPSVPGVVGVGALPGIPAAPGIPGLPAVPAVPPGEPVPVPGPAPVPVPVPAPGSVPDSQGTLPLTLPLPAPPTLGPGATIPSGLLTIPSDTSVPSLTVGPYASPAVSMSITKTSTNTPLISSEPESAPTASRAVVQSSTSFMITSRPAHTTSVSAVISYLTETLTQPGTLNVEVHGTVTHIFRGSSFLSQTSAQSSSSSSSHTTLSTSTQASSTSRGSVLIGPSGPPRKLTRTFDPSLPAPTHSCPRDAIAALAHYRDYCNNAGADRTIQKTYCVGEPKVASCCGAWTQGPAQYKGYETIRQRKMGESPDPRAPLEQRPFEWNLHETRDVRGNVIKREVIKQLPQEFNLDVKSCRVWRTTEDQFTFYMQNFFNYGVYDVDETGRAIGTTYFWEWEPEGRWPPDPKRRREGTMGSKPKTGKPKSGNGGNTEPDSQPTLEDLIADYDKRREWFKERLGESELHLHGAKDKVGEGCAVHLSPANFASKIEKFGMRTNALNDHLPSRPSKEVWQQKRDRDLARLVWKDFFAPLNVCAGTLDSRLPSRPERSEYNSEQKRMVAEKNWINLFTDEPPEKYRGTVPKPDRPKCPKPAMKKLAKLGKDLKDVENVPKEDAKWALMDTYAAELLEQKMCRDQILMVLAKPRRKAYSSLREWWSDRRKWKKYMARLEKGEDVPLPDLEIDNRSNGQSPQDQTTNDQPRRGKLRGKDFPRTKLDPIPEADESEQGEGRANGDSPAEDEGRVPQNNDIQNNRHLGTIFEEDEEDVERKRPSQDNAGGRRPRGRNRQGADNIKRSFRA</sequence>
<name>A0A178CN71_9EURO</name>
<keyword evidence="3" id="KW-1185">Reference proteome</keyword>
<feature type="region of interest" description="Disordered" evidence="1">
    <location>
        <begin position="715"/>
        <end position="751"/>
    </location>
</feature>
<dbReference type="OrthoDB" id="4158708at2759"/>
<feature type="compositionally biased region" description="Polar residues" evidence="1">
    <location>
        <begin position="996"/>
        <end position="1009"/>
    </location>
</feature>
<dbReference type="AlphaFoldDB" id="A0A178CN71"/>
<gene>
    <name evidence="2" type="ORF">AYO20_08522</name>
</gene>